<gene>
    <name evidence="1" type="ORF">QQF32_13420</name>
</gene>
<name>A0AAP4D381_9ENTR</name>
<comment type="caution">
    <text evidence="1">The sequence shown here is derived from an EMBL/GenBank/DDBJ whole genome shotgun (WGS) entry which is preliminary data.</text>
</comment>
<evidence type="ECO:0000313" key="1">
    <source>
        <dbReference type="EMBL" id="MDK9364197.1"/>
    </source>
</evidence>
<reference evidence="1 2" key="1">
    <citation type="submission" date="2023-06" db="EMBL/GenBank/DDBJ databases">
        <title>Identification and characterization of antibiotic-resistant Gram-negative bacteria.</title>
        <authorList>
            <person name="Cho G.-S."/>
            <person name="Lee J."/>
            <person name="Tai E."/>
            <person name="Jeong S."/>
            <person name="Kim I."/>
            <person name="Kim B.-E."/>
            <person name="Jeong M.-I."/>
            <person name="Oh K.-K."/>
            <person name="Franz C.M.A.P."/>
        </authorList>
    </citation>
    <scope>NUCLEOTIDE SEQUENCE [LARGE SCALE GENOMIC DNA]</scope>
    <source>
        <strain evidence="1 2">V106_12</strain>
    </source>
</reference>
<organism evidence="1 2">
    <name type="scientific">Lelliottia wanjuensis</name>
    <dbReference type="NCBI Taxonomy" id="3050585"/>
    <lineage>
        <taxon>Bacteria</taxon>
        <taxon>Pseudomonadati</taxon>
        <taxon>Pseudomonadota</taxon>
        <taxon>Gammaproteobacteria</taxon>
        <taxon>Enterobacterales</taxon>
        <taxon>Enterobacteriaceae</taxon>
        <taxon>Lelliottia</taxon>
    </lineage>
</organism>
<proteinExistence type="predicted"/>
<dbReference type="AlphaFoldDB" id="A0AAP4D381"/>
<dbReference type="RefSeq" id="WP_285149505.1">
    <property type="nucleotide sequence ID" value="NZ_JASSOM010000056.1"/>
</dbReference>
<dbReference type="EMBL" id="JASSOM010000056">
    <property type="protein sequence ID" value="MDK9364197.1"/>
    <property type="molecule type" value="Genomic_DNA"/>
</dbReference>
<dbReference type="Pfam" id="PF13935">
    <property type="entry name" value="Ead_Ea22"/>
    <property type="match status" value="1"/>
</dbReference>
<dbReference type="Proteomes" id="UP001223214">
    <property type="component" value="Unassembled WGS sequence"/>
</dbReference>
<keyword evidence="2" id="KW-1185">Reference proteome</keyword>
<dbReference type="InterPro" id="IPR025153">
    <property type="entry name" value="Ead_Ea22"/>
</dbReference>
<sequence length="180" mass="20358">MKNNQALREAANNAEPEVWIGIEDDLNADGYSRTITRFIQHCSPDTVLALLNELERENNANLNLMDAIVAKDKHIADLEATVAHANAGWKEAQEQEARAEAAERRIAELEARPANPINFKENADADYCRGWAWNEVKKELASEAWTVGDNCTYYGFFCWGWDSRRQFNEQRAAGITVKGE</sequence>
<evidence type="ECO:0000313" key="2">
    <source>
        <dbReference type="Proteomes" id="UP001223214"/>
    </source>
</evidence>
<accession>A0AAP4D381</accession>
<protein>
    <submittedName>
        <fullName evidence="1">Ead/Ea22-like family protein</fullName>
    </submittedName>
</protein>